<name>A0ABR3JRN6_9AGAR</name>
<dbReference type="EMBL" id="JASNQZ010000005">
    <property type="protein sequence ID" value="KAL0957731.1"/>
    <property type="molecule type" value="Genomic_DNA"/>
</dbReference>
<accession>A0ABR3JRN6</accession>
<dbReference type="InterPro" id="IPR001619">
    <property type="entry name" value="Sec1-like"/>
</dbReference>
<dbReference type="InterPro" id="IPR043154">
    <property type="entry name" value="Sec-1-like_dom1"/>
</dbReference>
<evidence type="ECO:0000313" key="3">
    <source>
        <dbReference type="Proteomes" id="UP001556367"/>
    </source>
</evidence>
<comment type="similarity">
    <text evidence="1">Belongs to the STXBP/unc-18/SEC1 family.</text>
</comment>
<reference evidence="3" key="1">
    <citation type="submission" date="2024-06" db="EMBL/GenBank/DDBJ databases">
        <title>Multi-omics analyses provide insights into the biosynthesis of the anticancer antibiotic pleurotin in Hohenbuehelia grisea.</title>
        <authorList>
            <person name="Weaver J.A."/>
            <person name="Alberti F."/>
        </authorList>
    </citation>
    <scope>NUCLEOTIDE SEQUENCE [LARGE SCALE GENOMIC DNA]</scope>
    <source>
        <strain evidence="3">T-177</strain>
    </source>
</reference>
<dbReference type="InterPro" id="IPR036045">
    <property type="entry name" value="Sec1-like_sf"/>
</dbReference>
<dbReference type="Proteomes" id="UP001556367">
    <property type="component" value="Unassembled WGS sequence"/>
</dbReference>
<organism evidence="2 3">
    <name type="scientific">Hohenbuehelia grisea</name>
    <dbReference type="NCBI Taxonomy" id="104357"/>
    <lineage>
        <taxon>Eukaryota</taxon>
        <taxon>Fungi</taxon>
        <taxon>Dikarya</taxon>
        <taxon>Basidiomycota</taxon>
        <taxon>Agaricomycotina</taxon>
        <taxon>Agaricomycetes</taxon>
        <taxon>Agaricomycetidae</taxon>
        <taxon>Agaricales</taxon>
        <taxon>Pleurotineae</taxon>
        <taxon>Pleurotaceae</taxon>
        <taxon>Hohenbuehelia</taxon>
    </lineage>
</organism>
<keyword evidence="3" id="KW-1185">Reference proteome</keyword>
<dbReference type="Pfam" id="PF00995">
    <property type="entry name" value="Sec1"/>
    <property type="match status" value="1"/>
</dbReference>
<dbReference type="SUPFAM" id="SSF56815">
    <property type="entry name" value="Sec1/munc18-like (SM) proteins"/>
    <property type="match status" value="1"/>
</dbReference>
<evidence type="ECO:0000313" key="2">
    <source>
        <dbReference type="EMBL" id="KAL0957731.1"/>
    </source>
</evidence>
<proteinExistence type="inferred from homology"/>
<comment type="caution">
    <text evidence="2">The sequence shown here is derived from an EMBL/GenBank/DDBJ whole genome shotgun (WGS) entry which is preliminary data.</text>
</comment>
<gene>
    <name evidence="2" type="ORF">HGRIS_001510</name>
</gene>
<evidence type="ECO:0000256" key="1">
    <source>
        <dbReference type="ARBA" id="ARBA00009884"/>
    </source>
</evidence>
<dbReference type="Gene3D" id="3.40.50.2060">
    <property type="match status" value="1"/>
</dbReference>
<sequence length="114" mass="13126">MDVVKAVETYVTRLVSTPSVMKVLLLYSHTTPIVSLASTQSTPLSFQVYLTDRIDNKKRDRMPHMKCVCFLQASEDSLEAMEAELREPKYWRISPSFRIGWQCSFATCRLQQCS</sequence>
<protein>
    <submittedName>
        <fullName evidence="2">Uncharacterized protein</fullName>
    </submittedName>
</protein>